<evidence type="ECO:0000313" key="12">
    <source>
        <dbReference type="EMBL" id="AHD00069.1"/>
    </source>
</evidence>
<dbReference type="HOGENOM" id="CLU_012153_1_2_5"/>
<sequence>MSQSRFPALFSPITIGNLTLRNRIVSTGHETHLSEHGKIGDALIAYHEARAKGGAGLIVTEVALVHPSAVFVADPIRVDTDECIPGYTRLAEAIHRHDTGLIAQLFHPGREMLASEDGTAPVSYSASAVPNERFHVMPRPMPLEMIAEVIASYGDAARRMQAAGLDGVEIVGSHGYLPAQFLNPHVNKREDHYGGSSLAGRTRFIREIIEDIRRKTGPGFAVGLRLSGDEMSHDGAGQAAMLDACERIAADNAPDYFSVVAGSSATLAGSVHIAPPMYQEAGYTAPLGQGIRERTGITTIVTGRINQPQEAEKIISSGQADMCGMTRAMICDPLIASKAEAGRTDDIRACIGCNQACIGHFHAGYPISCIQNPVSGRELRLGEAPGISGKRRVMVIGGGPAGMKAAAAAAERGHAVTLFERDTQLGGQARLAQLLPHRAEFGGIITNLTRELELAGVEVRKGVAVDADLIREQAPDAIILATGATPRWPDFEGRDDLHVVDAWQVLRGEAKVGKSVVVADWRADWIGIGVAERLAQNGHSVRLAVNGYMPGQTIQMYVRDAGIGRLHSLGVETLPYMRLFGADEDSVYLQHIMNDEPVICEGVDTLVLCQGHTPENAFEGIVRDLGIEFHLAGDCIAPRTAEEAVLEGLHAGRAV</sequence>
<keyword evidence="5" id="KW-0288">FMN</keyword>
<comment type="similarity">
    <text evidence="3">In the N-terminal section; belongs to the NADH:flavin oxidoreductase/NADH oxidase family.</text>
</comment>
<keyword evidence="9" id="KW-0411">Iron-sulfur</keyword>
<evidence type="ECO:0000256" key="2">
    <source>
        <dbReference type="ARBA" id="ARBA00001966"/>
    </source>
</evidence>
<evidence type="ECO:0000259" key="11">
    <source>
        <dbReference type="Pfam" id="PF07992"/>
    </source>
</evidence>
<evidence type="ECO:0000256" key="1">
    <source>
        <dbReference type="ARBA" id="ARBA00001917"/>
    </source>
</evidence>
<dbReference type="GO" id="GO:0046872">
    <property type="term" value="F:metal ion binding"/>
    <property type="evidence" value="ECO:0007669"/>
    <property type="project" value="UniProtKB-KW"/>
</dbReference>
<dbReference type="Pfam" id="PF00724">
    <property type="entry name" value="Oxidored_FMN"/>
    <property type="match status" value="1"/>
</dbReference>
<reference evidence="12 13" key="1">
    <citation type="submission" date="2013-09" db="EMBL/GenBank/DDBJ databases">
        <authorList>
            <consortium name="DOE Joint Genome Institute"/>
            <person name="Klenk H.-P."/>
            <person name="Huntemann M."/>
            <person name="Han J."/>
            <person name="Chen A."/>
            <person name="Kyrpides N."/>
            <person name="Mavromatis K."/>
            <person name="Markowitz V."/>
            <person name="Palaniappan K."/>
            <person name="Ivanova N."/>
            <person name="Schaumberg A."/>
            <person name="Pati A."/>
            <person name="Liolios K."/>
            <person name="Nordberg H.P."/>
            <person name="Cantor M.N."/>
            <person name="Hua S.X."/>
            <person name="Woyke T."/>
        </authorList>
    </citation>
    <scope>NUCLEOTIDE SEQUENCE [LARGE SCALE GENOMIC DNA]</scope>
    <source>
        <strain evidence="12 13">DSM 14336</strain>
    </source>
</reference>
<proteinExistence type="inferred from homology"/>
<keyword evidence="8" id="KW-0408">Iron</keyword>
<dbReference type="AlphaFoldDB" id="V9VQU2"/>
<evidence type="ECO:0000256" key="8">
    <source>
        <dbReference type="ARBA" id="ARBA00023004"/>
    </source>
</evidence>
<comment type="cofactor">
    <cofactor evidence="1">
        <name>FMN</name>
        <dbReference type="ChEBI" id="CHEBI:58210"/>
    </cofactor>
</comment>
<dbReference type="GO" id="GO:0008670">
    <property type="term" value="F:2,4-dienoyl-CoA reductase (NADPH) activity"/>
    <property type="evidence" value="ECO:0007669"/>
    <property type="project" value="TreeGrafter"/>
</dbReference>
<evidence type="ECO:0000256" key="5">
    <source>
        <dbReference type="ARBA" id="ARBA00022643"/>
    </source>
</evidence>
<dbReference type="InterPro" id="IPR023753">
    <property type="entry name" value="FAD/NAD-binding_dom"/>
</dbReference>
<dbReference type="InterPro" id="IPR001155">
    <property type="entry name" value="OxRdtase_FMN_N"/>
</dbReference>
<gene>
    <name evidence="12" type="ORF">METH_04495</name>
</gene>
<dbReference type="GO" id="GO:0033543">
    <property type="term" value="P:fatty acid beta-oxidation, unsaturated, even number, reductase/isomerase pathway"/>
    <property type="evidence" value="ECO:0007669"/>
    <property type="project" value="TreeGrafter"/>
</dbReference>
<dbReference type="Gene3D" id="3.50.50.60">
    <property type="entry name" value="FAD/NAD(P)-binding domain"/>
    <property type="match status" value="1"/>
</dbReference>
<keyword evidence="4" id="KW-0285">Flavoprotein</keyword>
<dbReference type="SUPFAM" id="SSF51905">
    <property type="entry name" value="FAD/NAD(P)-binding domain"/>
    <property type="match status" value="1"/>
</dbReference>
<comment type="cofactor">
    <cofactor evidence="2">
        <name>[4Fe-4S] cluster</name>
        <dbReference type="ChEBI" id="CHEBI:49883"/>
    </cofactor>
</comment>
<protein>
    <submittedName>
        <fullName evidence="12">Oxidoreductase</fullName>
    </submittedName>
</protein>
<dbReference type="SUPFAM" id="SSF51971">
    <property type="entry name" value="Nucleotide-binding domain"/>
    <property type="match status" value="1"/>
</dbReference>
<evidence type="ECO:0000256" key="7">
    <source>
        <dbReference type="ARBA" id="ARBA00023002"/>
    </source>
</evidence>
<organism evidence="12 13">
    <name type="scientific">Leisingera methylohalidivorans DSM 14336</name>
    <dbReference type="NCBI Taxonomy" id="999552"/>
    <lineage>
        <taxon>Bacteria</taxon>
        <taxon>Pseudomonadati</taxon>
        <taxon>Pseudomonadota</taxon>
        <taxon>Alphaproteobacteria</taxon>
        <taxon>Rhodobacterales</taxon>
        <taxon>Roseobacteraceae</taxon>
        <taxon>Leisingera</taxon>
    </lineage>
</organism>
<dbReference type="InterPro" id="IPR051793">
    <property type="entry name" value="NADH:flavin_oxidoreductase"/>
</dbReference>
<evidence type="ECO:0000256" key="3">
    <source>
        <dbReference type="ARBA" id="ARBA00011048"/>
    </source>
</evidence>
<dbReference type="EMBL" id="CP006773">
    <property type="protein sequence ID" value="AHD00069.1"/>
    <property type="molecule type" value="Genomic_DNA"/>
</dbReference>
<dbReference type="KEGG" id="lmd:METH_04495"/>
<evidence type="ECO:0000256" key="6">
    <source>
        <dbReference type="ARBA" id="ARBA00022723"/>
    </source>
</evidence>
<feature type="domain" description="FAD/NAD(P)-binding" evidence="11">
    <location>
        <begin position="392"/>
        <end position="629"/>
    </location>
</feature>
<dbReference type="STRING" id="999552.METH_04495"/>
<keyword evidence="6" id="KW-0479">Metal-binding</keyword>
<keyword evidence="13" id="KW-1185">Reference proteome</keyword>
<accession>V9VQU2</accession>
<dbReference type="SUPFAM" id="SSF51395">
    <property type="entry name" value="FMN-linked oxidoreductases"/>
    <property type="match status" value="1"/>
</dbReference>
<dbReference type="Proteomes" id="UP000018780">
    <property type="component" value="Chromosome"/>
</dbReference>
<name>V9VQU2_9RHOB</name>
<dbReference type="Gene3D" id="3.40.50.720">
    <property type="entry name" value="NAD(P)-binding Rossmann-like Domain"/>
    <property type="match status" value="1"/>
</dbReference>
<dbReference type="InterPro" id="IPR036188">
    <property type="entry name" value="FAD/NAD-bd_sf"/>
</dbReference>
<dbReference type="Gene3D" id="3.20.20.70">
    <property type="entry name" value="Aldolase class I"/>
    <property type="match status" value="1"/>
</dbReference>
<keyword evidence="7" id="KW-0560">Oxidoreductase</keyword>
<dbReference type="GO" id="GO:0051536">
    <property type="term" value="F:iron-sulfur cluster binding"/>
    <property type="evidence" value="ECO:0007669"/>
    <property type="project" value="UniProtKB-KW"/>
</dbReference>
<dbReference type="RefSeq" id="WP_024089190.1">
    <property type="nucleotide sequence ID" value="NC_023135.1"/>
</dbReference>
<evidence type="ECO:0000313" key="13">
    <source>
        <dbReference type="Proteomes" id="UP000018780"/>
    </source>
</evidence>
<dbReference type="Pfam" id="PF07992">
    <property type="entry name" value="Pyr_redox_2"/>
    <property type="match status" value="1"/>
</dbReference>
<dbReference type="InterPro" id="IPR013785">
    <property type="entry name" value="Aldolase_TIM"/>
</dbReference>
<dbReference type="PRINTS" id="PR00368">
    <property type="entry name" value="FADPNR"/>
</dbReference>
<dbReference type="PANTHER" id="PTHR42917:SF2">
    <property type="entry name" value="2,4-DIENOYL-COA REDUCTASE [(2E)-ENOYL-COA-PRODUCING]"/>
    <property type="match status" value="1"/>
</dbReference>
<dbReference type="CDD" id="cd04734">
    <property type="entry name" value="OYE_like_3_FMN"/>
    <property type="match status" value="1"/>
</dbReference>
<evidence type="ECO:0000259" key="10">
    <source>
        <dbReference type="Pfam" id="PF00724"/>
    </source>
</evidence>
<feature type="domain" description="NADH:flavin oxidoreductase/NADH oxidase N-terminal" evidence="10">
    <location>
        <begin position="9"/>
        <end position="345"/>
    </location>
</feature>
<dbReference type="PANTHER" id="PTHR42917">
    <property type="entry name" value="2,4-DIENOYL-COA REDUCTASE"/>
    <property type="match status" value="1"/>
</dbReference>
<evidence type="ECO:0000256" key="9">
    <source>
        <dbReference type="ARBA" id="ARBA00023014"/>
    </source>
</evidence>
<dbReference type="OrthoDB" id="9784632at2"/>
<evidence type="ECO:0000256" key="4">
    <source>
        <dbReference type="ARBA" id="ARBA00022630"/>
    </source>
</evidence>
<dbReference type="GO" id="GO:0010181">
    <property type="term" value="F:FMN binding"/>
    <property type="evidence" value="ECO:0007669"/>
    <property type="project" value="InterPro"/>
</dbReference>
<dbReference type="PATRIC" id="fig|999552.6.peg.894"/>